<dbReference type="PhylomeDB" id="B3S650"/>
<dbReference type="OMA" id="KAFKRMM"/>
<reference evidence="1 2" key="1">
    <citation type="journal article" date="2008" name="Nature">
        <title>The Trichoplax genome and the nature of placozoans.</title>
        <authorList>
            <person name="Srivastava M."/>
            <person name="Begovic E."/>
            <person name="Chapman J."/>
            <person name="Putnam N.H."/>
            <person name="Hellsten U."/>
            <person name="Kawashima T."/>
            <person name="Kuo A."/>
            <person name="Mitros T."/>
            <person name="Salamov A."/>
            <person name="Carpenter M.L."/>
            <person name="Signorovitch A.Y."/>
            <person name="Moreno M.A."/>
            <person name="Kamm K."/>
            <person name="Grimwood J."/>
            <person name="Schmutz J."/>
            <person name="Shapiro H."/>
            <person name="Grigoriev I.V."/>
            <person name="Buss L.W."/>
            <person name="Schierwater B."/>
            <person name="Dellaporta S.L."/>
            <person name="Rokhsar D.S."/>
        </authorList>
    </citation>
    <scope>NUCLEOTIDE SEQUENCE [LARGE SCALE GENOMIC DNA]</scope>
    <source>
        <strain evidence="1 2">Grell-BS-1999</strain>
    </source>
</reference>
<accession>B3S650</accession>
<dbReference type="InterPro" id="IPR053218">
    <property type="entry name" value="Pathogen-related_defense"/>
</dbReference>
<dbReference type="EMBL" id="DS985252">
    <property type="protein sequence ID" value="EDV21560.1"/>
    <property type="molecule type" value="Genomic_DNA"/>
</dbReference>
<dbReference type="PANTHER" id="PTHR31723:SF10">
    <property type="entry name" value="PATHOGEN-RELATED PROTEIN"/>
    <property type="match status" value="1"/>
</dbReference>
<organism evidence="1 2">
    <name type="scientific">Trichoplax adhaerens</name>
    <name type="common">Trichoplax reptans</name>
    <dbReference type="NCBI Taxonomy" id="10228"/>
    <lineage>
        <taxon>Eukaryota</taxon>
        <taxon>Metazoa</taxon>
        <taxon>Placozoa</taxon>
        <taxon>Uniplacotomia</taxon>
        <taxon>Trichoplacea</taxon>
        <taxon>Trichoplacidae</taxon>
        <taxon>Trichoplax</taxon>
    </lineage>
</organism>
<dbReference type="OrthoDB" id="65445at2759"/>
<dbReference type="CTD" id="6756921"/>
<evidence type="ECO:0008006" key="3">
    <source>
        <dbReference type="Google" id="ProtNLM"/>
    </source>
</evidence>
<dbReference type="eggNOG" id="ENOG502QUA2">
    <property type="taxonomic scope" value="Eukaryota"/>
</dbReference>
<dbReference type="InParanoid" id="B3S650"/>
<dbReference type="SUPFAM" id="SSF54427">
    <property type="entry name" value="NTF2-like"/>
    <property type="match status" value="1"/>
</dbReference>
<dbReference type="PANTHER" id="PTHR31723">
    <property type="entry name" value="PATHOGENESIS-RELATED FAMILY PROTEIN"/>
    <property type="match status" value="1"/>
</dbReference>
<protein>
    <recommendedName>
        <fullName evidence="3">Pathogen-related protein</fullName>
    </recommendedName>
</protein>
<evidence type="ECO:0000313" key="2">
    <source>
        <dbReference type="Proteomes" id="UP000009022"/>
    </source>
</evidence>
<proteinExistence type="predicted"/>
<dbReference type="InterPro" id="IPR032710">
    <property type="entry name" value="NTF2-like_dom_sf"/>
</dbReference>
<keyword evidence="2" id="KW-1185">Reference proteome</keyword>
<name>B3S650_TRIAD</name>
<dbReference type="RefSeq" id="XP_002115708.1">
    <property type="nucleotide sequence ID" value="XM_002115672.1"/>
</dbReference>
<dbReference type="GeneID" id="6756921"/>
<sequence>MSGPIKWRTSKPDFSELDRLFMNEKTRNHKEDSLEITVENLVKTWEMEASHKVLVKDWKSVDTQKFCLRTNKGKKFSVENLIKLGSYNCLMQGQPLYDANTHTFQSSHENFRGAFRDGFSWEVLDVYSGPPVVAFTWRHWAKWNGSYKGNPPSGKTLEMFGAAVVRVNQKMQIEDLDVYYDPNQILVPLNNLKGSCNTSS</sequence>
<dbReference type="AlphaFoldDB" id="B3S650"/>
<dbReference type="KEGG" id="tad:TRIADDRAFT_29994"/>
<dbReference type="Gene3D" id="3.10.450.50">
    <property type="match status" value="1"/>
</dbReference>
<dbReference type="HOGENOM" id="CLU_066755_1_0_1"/>
<dbReference type="Proteomes" id="UP000009022">
    <property type="component" value="Unassembled WGS sequence"/>
</dbReference>
<evidence type="ECO:0000313" key="1">
    <source>
        <dbReference type="EMBL" id="EDV21560.1"/>
    </source>
</evidence>
<gene>
    <name evidence="1" type="ORF">TRIADDRAFT_29994</name>
</gene>